<keyword evidence="1" id="KW-1133">Transmembrane helix</keyword>
<keyword evidence="1" id="KW-0472">Membrane</keyword>
<dbReference type="EMBL" id="MN739799">
    <property type="protein sequence ID" value="QHT26584.1"/>
    <property type="molecule type" value="Genomic_DNA"/>
</dbReference>
<protein>
    <submittedName>
        <fullName evidence="2">Uncharacterized protein</fullName>
    </submittedName>
</protein>
<reference evidence="2" key="1">
    <citation type="journal article" date="2020" name="Nature">
        <title>Giant virus diversity and host interactions through global metagenomics.</title>
        <authorList>
            <person name="Schulz F."/>
            <person name="Roux S."/>
            <person name="Paez-Espino D."/>
            <person name="Jungbluth S."/>
            <person name="Walsh D.A."/>
            <person name="Denef V.J."/>
            <person name="McMahon K.D."/>
            <person name="Konstantinidis K.T."/>
            <person name="Eloe-Fadrosh E.A."/>
            <person name="Kyrpides N.C."/>
            <person name="Woyke T."/>
        </authorList>
    </citation>
    <scope>NUCLEOTIDE SEQUENCE</scope>
    <source>
        <strain evidence="2">GVMAG-M-3300023179-2</strain>
    </source>
</reference>
<keyword evidence="1" id="KW-0812">Transmembrane</keyword>
<accession>A0A6C0EBW1</accession>
<sequence length="159" mass="19259">MTIGFTYYKYMNNEHYISINKLSECQMNKNTGLGITHFTINDEYKITLKRRLKRLLLDIKSLENITFIYADAANPYLNYHLDEIEYGTDATEYLLKIYDLIYPIKKNIQIIYFCWNERLSDNNIIKYIPFDYKKIFIRIYIKLYNNIIILFMSIRNVLL</sequence>
<proteinExistence type="predicted"/>
<dbReference type="AlphaFoldDB" id="A0A6C0EBW1"/>
<feature type="transmembrane region" description="Helical" evidence="1">
    <location>
        <begin position="135"/>
        <end position="154"/>
    </location>
</feature>
<evidence type="ECO:0000313" key="2">
    <source>
        <dbReference type="EMBL" id="QHT26584.1"/>
    </source>
</evidence>
<name>A0A6C0EBW1_9ZZZZ</name>
<organism evidence="2">
    <name type="scientific">viral metagenome</name>
    <dbReference type="NCBI Taxonomy" id="1070528"/>
    <lineage>
        <taxon>unclassified sequences</taxon>
        <taxon>metagenomes</taxon>
        <taxon>organismal metagenomes</taxon>
    </lineage>
</organism>
<evidence type="ECO:0000256" key="1">
    <source>
        <dbReference type="SAM" id="Phobius"/>
    </source>
</evidence>